<feature type="region of interest" description="Disordered" evidence="1">
    <location>
        <begin position="169"/>
        <end position="189"/>
    </location>
</feature>
<feature type="non-terminal residue" evidence="2">
    <location>
        <position position="1"/>
    </location>
</feature>
<feature type="non-terminal residue" evidence="2">
    <location>
        <position position="227"/>
    </location>
</feature>
<dbReference type="Proteomes" id="UP000799779">
    <property type="component" value="Unassembled WGS sequence"/>
</dbReference>
<evidence type="ECO:0000313" key="3">
    <source>
        <dbReference type="Proteomes" id="UP000799779"/>
    </source>
</evidence>
<feature type="compositionally biased region" description="Basic and acidic residues" evidence="1">
    <location>
        <begin position="174"/>
        <end position="187"/>
    </location>
</feature>
<dbReference type="EMBL" id="ML977588">
    <property type="protein sequence ID" value="KAF2000616.1"/>
    <property type="molecule type" value="Genomic_DNA"/>
</dbReference>
<protein>
    <submittedName>
        <fullName evidence="2">Uncharacterized protein</fullName>
    </submittedName>
</protein>
<keyword evidence="3" id="KW-1185">Reference proteome</keyword>
<proteinExistence type="predicted"/>
<dbReference type="OrthoDB" id="3944493at2759"/>
<organism evidence="2 3">
    <name type="scientific">Amniculicola lignicola CBS 123094</name>
    <dbReference type="NCBI Taxonomy" id="1392246"/>
    <lineage>
        <taxon>Eukaryota</taxon>
        <taxon>Fungi</taxon>
        <taxon>Dikarya</taxon>
        <taxon>Ascomycota</taxon>
        <taxon>Pezizomycotina</taxon>
        <taxon>Dothideomycetes</taxon>
        <taxon>Pleosporomycetidae</taxon>
        <taxon>Pleosporales</taxon>
        <taxon>Amniculicolaceae</taxon>
        <taxon>Amniculicola</taxon>
    </lineage>
</organism>
<evidence type="ECO:0000313" key="2">
    <source>
        <dbReference type="EMBL" id="KAF2000616.1"/>
    </source>
</evidence>
<dbReference type="AlphaFoldDB" id="A0A6A5WSS6"/>
<gene>
    <name evidence="2" type="ORF">P154DRAFT_403857</name>
</gene>
<evidence type="ECO:0000256" key="1">
    <source>
        <dbReference type="SAM" id="MobiDB-lite"/>
    </source>
</evidence>
<name>A0A6A5WSS6_9PLEO</name>
<sequence length="227" mass="25213">LSPKKAKTEIERVFVPPKEVIGGCILPGPAAPGSSTGENGEVHEGGITMAVSGFSAGDIRAKTEAHNRPSWWCKFDKLVVFDGVEIASDGEKKFKTRSSKGLSIARRRGDLETVIIPLDCTHCQEMLRRSEWKYDIRVCKRGVCWNCRERCRWEDERELEGEMAEGVVEGGVEGQERKADANRERADSVLQDQGAKEEELCRKVGIDVMPLSPIETVGGIEERLEIV</sequence>
<reference evidence="2" key="1">
    <citation type="journal article" date="2020" name="Stud. Mycol.">
        <title>101 Dothideomycetes genomes: a test case for predicting lifestyles and emergence of pathogens.</title>
        <authorList>
            <person name="Haridas S."/>
            <person name="Albert R."/>
            <person name="Binder M."/>
            <person name="Bloem J."/>
            <person name="Labutti K."/>
            <person name="Salamov A."/>
            <person name="Andreopoulos B."/>
            <person name="Baker S."/>
            <person name="Barry K."/>
            <person name="Bills G."/>
            <person name="Bluhm B."/>
            <person name="Cannon C."/>
            <person name="Castanera R."/>
            <person name="Culley D."/>
            <person name="Daum C."/>
            <person name="Ezra D."/>
            <person name="Gonzalez J."/>
            <person name="Henrissat B."/>
            <person name="Kuo A."/>
            <person name="Liang C."/>
            <person name="Lipzen A."/>
            <person name="Lutzoni F."/>
            <person name="Magnuson J."/>
            <person name="Mondo S."/>
            <person name="Nolan M."/>
            <person name="Ohm R."/>
            <person name="Pangilinan J."/>
            <person name="Park H.-J."/>
            <person name="Ramirez L."/>
            <person name="Alfaro M."/>
            <person name="Sun H."/>
            <person name="Tritt A."/>
            <person name="Yoshinaga Y."/>
            <person name="Zwiers L.-H."/>
            <person name="Turgeon B."/>
            <person name="Goodwin S."/>
            <person name="Spatafora J."/>
            <person name="Crous P."/>
            <person name="Grigoriev I."/>
        </authorList>
    </citation>
    <scope>NUCLEOTIDE SEQUENCE</scope>
    <source>
        <strain evidence="2">CBS 123094</strain>
    </source>
</reference>
<accession>A0A6A5WSS6</accession>